<accession>A0AAV1M296</accession>
<protein>
    <recommendedName>
        <fullName evidence="3">Secreted protein</fullName>
    </recommendedName>
</protein>
<dbReference type="Proteomes" id="UP001314205">
    <property type="component" value="Unassembled WGS sequence"/>
</dbReference>
<evidence type="ECO:0008006" key="3">
    <source>
        <dbReference type="Google" id="ProtNLM"/>
    </source>
</evidence>
<comment type="caution">
    <text evidence="1">The sequence shown here is derived from an EMBL/GenBank/DDBJ whole genome shotgun (WGS) entry which is preliminary data.</text>
</comment>
<gene>
    <name evidence="1" type="ORF">PARMNEM_LOCUS19243</name>
</gene>
<reference evidence="1 2" key="1">
    <citation type="submission" date="2023-11" db="EMBL/GenBank/DDBJ databases">
        <authorList>
            <person name="Hedman E."/>
            <person name="Englund M."/>
            <person name="Stromberg M."/>
            <person name="Nyberg Akerstrom W."/>
            <person name="Nylinder S."/>
            <person name="Jareborg N."/>
            <person name="Kallberg Y."/>
            <person name="Kronander E."/>
        </authorList>
    </citation>
    <scope>NUCLEOTIDE SEQUENCE [LARGE SCALE GENOMIC DNA]</scope>
</reference>
<sequence length="91" mass="10061">MIITHTRTTTIITITTTTITTTAITTCTSTITPTPPLAATMSGFRRPFEVLTCGSVTTDHWSEAIASATSFTTRSWRNIRPPCVRQHCWMV</sequence>
<name>A0AAV1M296_9NEOP</name>
<evidence type="ECO:0000313" key="1">
    <source>
        <dbReference type="EMBL" id="CAK1600484.1"/>
    </source>
</evidence>
<organism evidence="1 2">
    <name type="scientific">Parnassius mnemosyne</name>
    <name type="common">clouded apollo</name>
    <dbReference type="NCBI Taxonomy" id="213953"/>
    <lineage>
        <taxon>Eukaryota</taxon>
        <taxon>Metazoa</taxon>
        <taxon>Ecdysozoa</taxon>
        <taxon>Arthropoda</taxon>
        <taxon>Hexapoda</taxon>
        <taxon>Insecta</taxon>
        <taxon>Pterygota</taxon>
        <taxon>Neoptera</taxon>
        <taxon>Endopterygota</taxon>
        <taxon>Lepidoptera</taxon>
        <taxon>Glossata</taxon>
        <taxon>Ditrysia</taxon>
        <taxon>Papilionoidea</taxon>
        <taxon>Papilionidae</taxon>
        <taxon>Parnassiinae</taxon>
        <taxon>Parnassini</taxon>
        <taxon>Parnassius</taxon>
        <taxon>Driopa</taxon>
    </lineage>
</organism>
<keyword evidence="2" id="KW-1185">Reference proteome</keyword>
<dbReference type="AlphaFoldDB" id="A0AAV1M296"/>
<dbReference type="EMBL" id="CAVLGL010000117">
    <property type="protein sequence ID" value="CAK1600484.1"/>
    <property type="molecule type" value="Genomic_DNA"/>
</dbReference>
<proteinExistence type="predicted"/>
<evidence type="ECO:0000313" key="2">
    <source>
        <dbReference type="Proteomes" id="UP001314205"/>
    </source>
</evidence>